<comment type="subcellular location">
    <subcellularLocation>
        <location evidence="1 7">Cell membrane</location>
        <topology evidence="1 7">Multi-pass membrane protein</topology>
    </subcellularLocation>
</comment>
<comment type="similarity">
    <text evidence="7">Belongs to the binding-protein-dependent transport system permease family.</text>
</comment>
<dbReference type="PANTHER" id="PTHR43744">
    <property type="entry name" value="ABC TRANSPORTER PERMEASE PROTEIN MG189-RELATED-RELATED"/>
    <property type="match status" value="1"/>
</dbReference>
<dbReference type="PANTHER" id="PTHR43744:SF8">
    <property type="entry name" value="SN-GLYCEROL-3-PHOSPHATE TRANSPORT SYSTEM PERMEASE PROTEIN UGPE"/>
    <property type="match status" value="1"/>
</dbReference>
<dbReference type="GO" id="GO:0055085">
    <property type="term" value="P:transmembrane transport"/>
    <property type="evidence" value="ECO:0007669"/>
    <property type="project" value="InterPro"/>
</dbReference>
<dbReference type="RefSeq" id="WP_074044745.1">
    <property type="nucleotide sequence ID" value="NZ_MQMG01000074.1"/>
</dbReference>
<dbReference type="EMBL" id="MQMG01000074">
    <property type="protein sequence ID" value="OKO88471.1"/>
    <property type="molecule type" value="Genomic_DNA"/>
</dbReference>
<organism evidence="9 10">
    <name type="scientific">Geobacillus proteiniphilus</name>
    <dbReference type="NCBI Taxonomy" id="860353"/>
    <lineage>
        <taxon>Bacteria</taxon>
        <taxon>Bacillati</taxon>
        <taxon>Bacillota</taxon>
        <taxon>Bacilli</taxon>
        <taxon>Bacillales</taxon>
        <taxon>Anoxybacillaceae</taxon>
        <taxon>Geobacillus</taxon>
    </lineage>
</organism>
<sequence>MRAVRTAVHYALLCLCSAVILFPMAYALLMSFMDGAAILAGRLWPEEWTWANYEDAFRQAPLGRYLWNSFLVASVITLGRLIVSSLAAFAFVFLRFPGRDRWFYICIATMLVPWEATVIPNFLTIQALGWTNHYVGLIVPFWAMAFGIFLLRQQFKQIPHELYEAAQLSGIGNFRFFCRVVLPLSKTSLVTLAVYSFLDAWNMYLWPLLVTNDDRVRTVQIGLKQLQTQEIASSWGVVMAAAIIAMLPTLLLLFAGQKQLRKGLMQGAIQ</sequence>
<evidence type="ECO:0000313" key="10">
    <source>
        <dbReference type="Proteomes" id="UP000186030"/>
    </source>
</evidence>
<dbReference type="InterPro" id="IPR035906">
    <property type="entry name" value="MetI-like_sf"/>
</dbReference>
<evidence type="ECO:0000313" key="9">
    <source>
        <dbReference type="EMBL" id="OKO88471.1"/>
    </source>
</evidence>
<comment type="caution">
    <text evidence="9">The sequence shown here is derived from an EMBL/GenBank/DDBJ whole genome shotgun (WGS) entry which is preliminary data.</text>
</comment>
<evidence type="ECO:0000256" key="5">
    <source>
        <dbReference type="ARBA" id="ARBA00022989"/>
    </source>
</evidence>
<feature type="transmembrane region" description="Helical" evidence="7">
    <location>
        <begin position="232"/>
        <end position="255"/>
    </location>
</feature>
<protein>
    <submittedName>
        <fullName evidence="9">Glycerol-3-phosphate ABC transporter, permease protein UgpE</fullName>
    </submittedName>
</protein>
<evidence type="ECO:0000259" key="8">
    <source>
        <dbReference type="PROSITE" id="PS50928"/>
    </source>
</evidence>
<reference evidence="10" key="2">
    <citation type="submission" date="2017-01" db="EMBL/GenBank/DDBJ databases">
        <title>Genome sequencing and annotation of Geobacillus sp. 1017, a Hydrocarbon-Oxidizing Thermophilic Bacterium Isolated from a Heavy Oil Reservoir (China).</title>
        <authorList>
            <person name="Kadnikov V.V."/>
            <person name="Mardanov A.V."/>
            <person name="Poltaraus A.B."/>
            <person name="Sokolova D.S."/>
            <person name="Semenova E.M."/>
            <person name="Ravin N.V."/>
            <person name="Tourova T.P."/>
            <person name="Nazina T.N."/>
        </authorList>
    </citation>
    <scope>NUCLEOTIDE SEQUENCE [LARGE SCALE GENOMIC DNA]</scope>
    <source>
        <strain evidence="10">1017</strain>
    </source>
</reference>
<evidence type="ECO:0000256" key="7">
    <source>
        <dbReference type="RuleBase" id="RU363032"/>
    </source>
</evidence>
<reference evidence="9 10" key="1">
    <citation type="submission" date="2016-11" db="EMBL/GenBank/DDBJ databases">
        <authorList>
            <person name="Kadnikov V."/>
            <person name="Nazina T."/>
        </authorList>
    </citation>
    <scope>NUCLEOTIDE SEQUENCE [LARGE SCALE GENOMIC DNA]</scope>
    <source>
        <strain evidence="9 10">1017</strain>
    </source>
</reference>
<evidence type="ECO:0000256" key="3">
    <source>
        <dbReference type="ARBA" id="ARBA00022475"/>
    </source>
</evidence>
<keyword evidence="6 7" id="KW-0472">Membrane</keyword>
<name>A0A1Q5SKD6_9BACL</name>
<feature type="domain" description="ABC transmembrane type-1" evidence="8">
    <location>
        <begin position="66"/>
        <end position="256"/>
    </location>
</feature>
<feature type="transmembrane region" description="Helical" evidence="7">
    <location>
        <begin position="70"/>
        <end position="94"/>
    </location>
</feature>
<dbReference type="AlphaFoldDB" id="A0A1Q5SKD6"/>
<keyword evidence="2 7" id="KW-0813">Transport</keyword>
<dbReference type="CDD" id="cd06261">
    <property type="entry name" value="TM_PBP2"/>
    <property type="match status" value="1"/>
</dbReference>
<evidence type="ECO:0000256" key="4">
    <source>
        <dbReference type="ARBA" id="ARBA00022692"/>
    </source>
</evidence>
<dbReference type="InterPro" id="IPR000515">
    <property type="entry name" value="MetI-like"/>
</dbReference>
<feature type="transmembrane region" description="Helical" evidence="7">
    <location>
        <begin position="134"/>
        <end position="151"/>
    </location>
</feature>
<evidence type="ECO:0000256" key="6">
    <source>
        <dbReference type="ARBA" id="ARBA00023136"/>
    </source>
</evidence>
<accession>A0A1Q5SKD6</accession>
<dbReference type="SUPFAM" id="SSF161098">
    <property type="entry name" value="MetI-like"/>
    <property type="match status" value="1"/>
</dbReference>
<evidence type="ECO:0000256" key="1">
    <source>
        <dbReference type="ARBA" id="ARBA00004651"/>
    </source>
</evidence>
<dbReference type="Gene3D" id="1.10.3720.10">
    <property type="entry name" value="MetI-like"/>
    <property type="match status" value="1"/>
</dbReference>
<proteinExistence type="inferred from homology"/>
<keyword evidence="3" id="KW-1003">Cell membrane</keyword>
<dbReference type="GO" id="GO:0005886">
    <property type="term" value="C:plasma membrane"/>
    <property type="evidence" value="ECO:0007669"/>
    <property type="project" value="UniProtKB-SubCell"/>
</dbReference>
<keyword evidence="5 7" id="KW-1133">Transmembrane helix</keyword>
<feature type="transmembrane region" description="Helical" evidence="7">
    <location>
        <begin position="176"/>
        <end position="198"/>
    </location>
</feature>
<feature type="transmembrane region" description="Helical" evidence="7">
    <location>
        <begin position="101"/>
        <end position="122"/>
    </location>
</feature>
<evidence type="ECO:0000256" key="2">
    <source>
        <dbReference type="ARBA" id="ARBA00022448"/>
    </source>
</evidence>
<gene>
    <name evidence="9" type="ORF">BRO54_3643</name>
</gene>
<dbReference type="Pfam" id="PF00528">
    <property type="entry name" value="BPD_transp_1"/>
    <property type="match status" value="1"/>
</dbReference>
<dbReference type="Proteomes" id="UP000186030">
    <property type="component" value="Unassembled WGS sequence"/>
</dbReference>
<keyword evidence="4 7" id="KW-0812">Transmembrane</keyword>
<dbReference type="PROSITE" id="PS50928">
    <property type="entry name" value="ABC_TM1"/>
    <property type="match status" value="1"/>
</dbReference>